<evidence type="ECO:0000313" key="3">
    <source>
        <dbReference type="Proteomes" id="UP000002729"/>
    </source>
</evidence>
<reference evidence="2 3" key="1">
    <citation type="journal article" date="2011" name="Proc. Natl. Acad. Sci. U.S.A.">
        <title>Niche of harmful alga Aureococcus anophagefferens revealed through ecogenomics.</title>
        <authorList>
            <person name="Gobler C.J."/>
            <person name="Berry D.L."/>
            <person name="Dyhrman S.T."/>
            <person name="Wilhelm S.W."/>
            <person name="Salamov A."/>
            <person name="Lobanov A.V."/>
            <person name="Zhang Y."/>
            <person name="Collier J.L."/>
            <person name="Wurch L.L."/>
            <person name="Kustka A.B."/>
            <person name="Dill B.D."/>
            <person name="Shah M."/>
            <person name="VerBerkmoes N.C."/>
            <person name="Kuo A."/>
            <person name="Terry A."/>
            <person name="Pangilinan J."/>
            <person name="Lindquist E.A."/>
            <person name="Lucas S."/>
            <person name="Paulsen I.T."/>
            <person name="Hattenrath-Lehmann T.K."/>
            <person name="Talmage S.C."/>
            <person name="Walker E.A."/>
            <person name="Koch F."/>
            <person name="Burson A.M."/>
            <person name="Marcoval M.A."/>
            <person name="Tang Y.Z."/>
            <person name="Lecleir G.R."/>
            <person name="Coyne K.J."/>
            <person name="Berg G.M."/>
            <person name="Bertrand E.M."/>
            <person name="Saito M.A."/>
            <person name="Gladyshev V.N."/>
            <person name="Grigoriev I.V."/>
        </authorList>
    </citation>
    <scope>NUCLEOTIDE SEQUENCE [LARGE SCALE GENOMIC DNA]</scope>
    <source>
        <strain evidence="3">CCMP 1984</strain>
    </source>
</reference>
<name>F0YMA8_AURAN</name>
<gene>
    <name evidence="2" type="ORF">AURANDRAFT_67758</name>
</gene>
<keyword evidence="1" id="KW-0732">Signal</keyword>
<dbReference type="OrthoDB" id="10682232at2759"/>
<sequence length="1083" mass="114463">MTMRPLLVLLAAVARGADVQIPKTARLWIATEDVPRSKSLYAEAHCPGYDDVFVVRLACDDERVEDGYHRFFIERAEACGGPPLASIVGRVDLLRTTATTLLGGALDGILDRVDALLLDDVETHACDDAVAAAAARGLGLRNSSACRHARRARLLYGPPTADLFASLTMFLPRDAARRRPACDGVTLISDDLVVAGLPNQLPRCREDGEPLPAEALRLDGRQDQHHALVCFSDGAAFCFVGAELVEAVVALPRSAGAVVPVAWSLYADSERDIIAIFDVAVAAGPGVDAAATAAWLCAESAPRVDLRTPCVAGDVARRLDAAEPRLVDVTLRRPIRMHDKHDGSWVRTGVGTYTQTAGAAPPKIDVWSGVAMVAADTDFGGLGCRPAEAARQRVAVLFVGEVRLRDADSFRALQDAAAGCDGFVATYARHFPTARELFGRPDRVVGVDGAVAACEICGQKGGGRLISWVQLQAALDAFEPELRRYDVLVKTRTDLDFHPPYASLVPAVGRVHAEIFVEVAYAAAAVFYAAFGSCVDRLIKPWFARGDGFGFSRRKSTRPVYVPLNWTNALESDLTALRWRWLHVPERLGGAIATPRDLKRVIFDHLPELEGARTGEPAVLADATEACAVNEFASALCGQFGLFSSETFMAYAILQAAPACLIAGRQNLSPGNLYSLAEDRHAFTWAADDDEACPYAFDGGAAPPAADVVPGFASCAYAATFDDATRVSVTIDATADAANVERAAQDLACAIPAAVAAAADAAGCGAACREAQLAANIEGERRACFAAAAKRAADVAARVAARLADRAGPPPATCALMSALDARLAALGPEDVSLKPFPHVVVDGFLPDGAFAALLDQFGALEAAVDVAVGDDRLNHVAGDYKTAPVGRDVLETRAFTYGGATVEAQNATLALVDALTRRARPGEARGVLDVHLARLFAPHVPPGALDSLAPGAARAWPYKVLSLGAGAGRKRAEAPHLDGPGTQAFSCLLYARDPADNRTGGGLELYENFVPDGAKYPAPADIALGRVIPYAANRLVCNLNSRAAVHASEPSAGDLTTPRRFLLYRAGLEEPLFSFKEGSQAH</sequence>
<dbReference type="KEGG" id="aaf:AURANDRAFT_67758"/>
<evidence type="ECO:0000313" key="2">
    <source>
        <dbReference type="EMBL" id="EGB03764.1"/>
    </source>
</evidence>
<keyword evidence="3" id="KW-1185">Reference proteome</keyword>
<feature type="signal peptide" evidence="1">
    <location>
        <begin position="1"/>
        <end position="16"/>
    </location>
</feature>
<feature type="chain" id="PRO_5003263130" description="Fe2OG dioxygenase domain-containing protein" evidence="1">
    <location>
        <begin position="17"/>
        <end position="1083"/>
    </location>
</feature>
<evidence type="ECO:0000256" key="1">
    <source>
        <dbReference type="SAM" id="SignalP"/>
    </source>
</evidence>
<dbReference type="InParanoid" id="F0YMA8"/>
<dbReference type="Proteomes" id="UP000002729">
    <property type="component" value="Unassembled WGS sequence"/>
</dbReference>
<dbReference type="GeneID" id="20226426"/>
<organism evidence="3">
    <name type="scientific">Aureococcus anophagefferens</name>
    <name type="common">Harmful bloom alga</name>
    <dbReference type="NCBI Taxonomy" id="44056"/>
    <lineage>
        <taxon>Eukaryota</taxon>
        <taxon>Sar</taxon>
        <taxon>Stramenopiles</taxon>
        <taxon>Ochrophyta</taxon>
        <taxon>Pelagophyceae</taxon>
        <taxon>Pelagomonadales</taxon>
        <taxon>Pelagomonadaceae</taxon>
        <taxon>Aureococcus</taxon>
    </lineage>
</organism>
<accession>F0YMA8</accession>
<proteinExistence type="predicted"/>
<evidence type="ECO:0008006" key="4">
    <source>
        <dbReference type="Google" id="ProtNLM"/>
    </source>
</evidence>
<dbReference type="RefSeq" id="XP_009041549.1">
    <property type="nucleotide sequence ID" value="XM_009043301.1"/>
</dbReference>
<dbReference type="EMBL" id="GL833162">
    <property type="protein sequence ID" value="EGB03764.1"/>
    <property type="molecule type" value="Genomic_DNA"/>
</dbReference>
<dbReference type="AlphaFoldDB" id="F0YMA8"/>
<protein>
    <recommendedName>
        <fullName evidence="4">Fe2OG dioxygenase domain-containing protein</fullName>
    </recommendedName>
</protein>